<keyword evidence="3" id="KW-1185">Reference proteome</keyword>
<comment type="caution">
    <text evidence="2">The sequence shown here is derived from an EMBL/GenBank/DDBJ whole genome shotgun (WGS) entry which is preliminary data.</text>
</comment>
<gene>
    <name evidence="2" type="ORF">AB0E89_17835</name>
</gene>
<dbReference type="Proteomes" id="UP001550739">
    <property type="component" value="Unassembled WGS sequence"/>
</dbReference>
<evidence type="ECO:0000313" key="3">
    <source>
        <dbReference type="Proteomes" id="UP001550739"/>
    </source>
</evidence>
<evidence type="ECO:0000256" key="1">
    <source>
        <dbReference type="SAM" id="MobiDB-lite"/>
    </source>
</evidence>
<name>A0ABV2ZIT7_9ACTN</name>
<dbReference type="EMBL" id="JBEZVE010000008">
    <property type="protein sequence ID" value="MEU3782405.1"/>
    <property type="molecule type" value="Genomic_DNA"/>
</dbReference>
<dbReference type="InterPro" id="IPR011990">
    <property type="entry name" value="TPR-like_helical_dom_sf"/>
</dbReference>
<feature type="compositionally biased region" description="Basic and acidic residues" evidence="1">
    <location>
        <begin position="1"/>
        <end position="10"/>
    </location>
</feature>
<dbReference type="Gene3D" id="3.40.50.300">
    <property type="entry name" value="P-loop containing nucleotide triphosphate hydrolases"/>
    <property type="match status" value="1"/>
</dbReference>
<dbReference type="SUPFAM" id="SSF52540">
    <property type="entry name" value="P-loop containing nucleoside triphosphate hydrolases"/>
    <property type="match status" value="1"/>
</dbReference>
<feature type="region of interest" description="Disordered" evidence="1">
    <location>
        <begin position="1"/>
        <end position="52"/>
    </location>
</feature>
<accession>A0ABV2ZIT7</accession>
<dbReference type="InterPro" id="IPR027417">
    <property type="entry name" value="P-loop_NTPase"/>
</dbReference>
<dbReference type="PANTHER" id="PTHR47691">
    <property type="entry name" value="REGULATOR-RELATED"/>
    <property type="match status" value="1"/>
</dbReference>
<dbReference type="Pfam" id="PF13424">
    <property type="entry name" value="TPR_12"/>
    <property type="match status" value="1"/>
</dbReference>
<dbReference type="RefSeq" id="WP_334575040.1">
    <property type="nucleotide sequence ID" value="NZ_JBEZVE010000008.1"/>
</dbReference>
<reference evidence="2 3" key="1">
    <citation type="submission" date="2024-06" db="EMBL/GenBank/DDBJ databases">
        <title>The Natural Products Discovery Center: Release of the First 8490 Sequenced Strains for Exploring Actinobacteria Biosynthetic Diversity.</title>
        <authorList>
            <person name="Kalkreuter E."/>
            <person name="Kautsar S.A."/>
            <person name="Yang D."/>
            <person name="Bader C.D."/>
            <person name="Teijaro C.N."/>
            <person name="Fluegel L."/>
            <person name="Davis C.M."/>
            <person name="Simpson J.R."/>
            <person name="Lauterbach L."/>
            <person name="Steele A.D."/>
            <person name="Gui C."/>
            <person name="Meng S."/>
            <person name="Li G."/>
            <person name="Viehrig K."/>
            <person name="Ye F."/>
            <person name="Su P."/>
            <person name="Kiefer A.F."/>
            <person name="Nichols A."/>
            <person name="Cepeda A.J."/>
            <person name="Yan W."/>
            <person name="Fan B."/>
            <person name="Jiang Y."/>
            <person name="Adhikari A."/>
            <person name="Zheng C.-J."/>
            <person name="Schuster L."/>
            <person name="Cowan T.M."/>
            <person name="Smanski M.J."/>
            <person name="Chevrette M.G."/>
            <person name="De Carvalho L.P.S."/>
            <person name="Shen B."/>
        </authorList>
    </citation>
    <scope>NUCLEOTIDE SEQUENCE [LARGE SCALE GENOMIC DNA]</scope>
    <source>
        <strain evidence="2 3">NPDC033843</strain>
    </source>
</reference>
<dbReference type="PRINTS" id="PR00364">
    <property type="entry name" value="DISEASERSIST"/>
</dbReference>
<sequence>MSAAREDGPERGSSNTIGGSARFYGPTVQARDVHGGIQVQTAPPQPPPTPRQLLPVSAHFTDRRDELAALDRLLTRRADTASRQPLIVVNGPAGIGKTTLVSRWLRGHESAFPDGQLYADLRGHAADGPAAPGEILGRFLRALGAWAVPVDLAEQASLWRSVTADLRIAVMLDNAFTAAQIRPLLPGGPGGLVVVTSRHRLTGLRLDGADFHRLQALGPAAGVELFIRGVGEGRVHGELPAVRQVVNLCAGLPLAVCLAAARLAARPGQPVAALADALRPDVGRLAALEVEGEATVRKALDASYAVLGPEAARMYRALGLLPLPDFDSRTAAAACGQSLQWAERRLDELVEAGVLEDIGPDTFRFHDLVRVHAHHRATTTDTEAHRERVLRQVADWYLLTATEAQRAVTPIQFTLPRTYAHPSELPTPFTGEPGALAWLHDRRGHLMAILRLAAERGWHATAWQLVDAMWPLFLRRRHYDLWIEAHRIGLAAARSDGHREAERQMLNSGAIGLSAAHRIDDATEWYTQSLYAARDAGDARDEGQALLGLGGCHFEAGRFTEAVSHLNRAAQLWQECGYPRGVALARIVLGEVALAEHDPDRAVTCFTEARTGLLAVADPHDAARALVFLGRARALTGHHATGTAQMEEALAVFTASGAVHWQARTLEMLGDTAREQGEEAAADEFRARALALYETTSPADARRLGRP</sequence>
<protein>
    <submittedName>
        <fullName evidence="2">Tetratricopeptide repeat protein</fullName>
    </submittedName>
</protein>
<organism evidence="2 3">
    <name type="scientific">Streptomyces sp. 900129855</name>
    <dbReference type="NCBI Taxonomy" id="3155129"/>
    <lineage>
        <taxon>Bacteria</taxon>
        <taxon>Bacillati</taxon>
        <taxon>Actinomycetota</taxon>
        <taxon>Actinomycetes</taxon>
        <taxon>Kitasatosporales</taxon>
        <taxon>Streptomycetaceae</taxon>
        <taxon>Streptomyces</taxon>
    </lineage>
</organism>
<dbReference type="SUPFAM" id="SSF48452">
    <property type="entry name" value="TPR-like"/>
    <property type="match status" value="1"/>
</dbReference>
<dbReference type="Gene3D" id="1.25.40.10">
    <property type="entry name" value="Tetratricopeptide repeat domain"/>
    <property type="match status" value="1"/>
</dbReference>
<dbReference type="PANTHER" id="PTHR47691:SF3">
    <property type="entry name" value="HTH-TYPE TRANSCRIPTIONAL REGULATOR RV0890C-RELATED"/>
    <property type="match status" value="1"/>
</dbReference>
<proteinExistence type="predicted"/>
<evidence type="ECO:0000313" key="2">
    <source>
        <dbReference type="EMBL" id="MEU3782405.1"/>
    </source>
</evidence>